<evidence type="ECO:0000313" key="2">
    <source>
        <dbReference type="EMBL" id="OAE30901.1"/>
    </source>
</evidence>
<proteinExistence type="predicted"/>
<gene>
    <name evidence="2" type="ORF">AXG93_3943s1320</name>
</gene>
<dbReference type="Pfam" id="PF13961">
    <property type="entry name" value="DUF4219"/>
    <property type="match status" value="1"/>
</dbReference>
<organism evidence="2 3">
    <name type="scientific">Marchantia polymorpha subsp. ruderalis</name>
    <dbReference type="NCBI Taxonomy" id="1480154"/>
    <lineage>
        <taxon>Eukaryota</taxon>
        <taxon>Viridiplantae</taxon>
        <taxon>Streptophyta</taxon>
        <taxon>Embryophyta</taxon>
        <taxon>Marchantiophyta</taxon>
        <taxon>Marchantiopsida</taxon>
        <taxon>Marchantiidae</taxon>
        <taxon>Marchantiales</taxon>
        <taxon>Marchantiaceae</taxon>
        <taxon>Marchantia</taxon>
    </lineage>
</organism>
<sequence>MNLFKEAQEIQPTKMFDGVSHYTSWAARMRAILLKKKCWGVVGSLTFLPKLLPPIYIPEGSTAQPRANAVAAKTKREAKNEETHEVIDTLVEQRVDAIYYIMMNVREHIIHHISAFTHSHRFYGQERRDDNHDNRISHSASFSL</sequence>
<accession>A0A176WE73</accession>
<evidence type="ECO:0000313" key="3">
    <source>
        <dbReference type="Proteomes" id="UP000077202"/>
    </source>
</evidence>
<protein>
    <recommendedName>
        <fullName evidence="1">DUF4219 domain-containing protein</fullName>
    </recommendedName>
</protein>
<name>A0A176WE73_MARPO</name>
<evidence type="ECO:0000259" key="1">
    <source>
        <dbReference type="Pfam" id="PF13961"/>
    </source>
</evidence>
<keyword evidence="3" id="KW-1185">Reference proteome</keyword>
<reference evidence="2" key="1">
    <citation type="submission" date="2016-03" db="EMBL/GenBank/DDBJ databases">
        <title>Mechanisms controlling the formation of the plant cell surface in tip-growing cells are functionally conserved among land plants.</title>
        <authorList>
            <person name="Honkanen S."/>
            <person name="Jones V.A."/>
            <person name="Morieri G."/>
            <person name="Champion C."/>
            <person name="Hetherington A.J."/>
            <person name="Kelly S."/>
            <person name="Saint-Marcoux D."/>
            <person name="Proust H."/>
            <person name="Prescott H."/>
            <person name="Dolan L."/>
        </authorList>
    </citation>
    <scope>NUCLEOTIDE SEQUENCE [LARGE SCALE GENOMIC DNA]</scope>
    <source>
        <tissue evidence="2">Whole gametophyte</tissue>
    </source>
</reference>
<dbReference type="EMBL" id="LVLJ01001228">
    <property type="protein sequence ID" value="OAE30901.1"/>
    <property type="molecule type" value="Genomic_DNA"/>
</dbReference>
<feature type="domain" description="DUF4219" evidence="1">
    <location>
        <begin position="16"/>
        <end position="42"/>
    </location>
</feature>
<dbReference type="Proteomes" id="UP000077202">
    <property type="component" value="Unassembled WGS sequence"/>
</dbReference>
<dbReference type="InterPro" id="IPR025314">
    <property type="entry name" value="DUF4219"/>
</dbReference>
<comment type="caution">
    <text evidence="2">The sequence shown here is derived from an EMBL/GenBank/DDBJ whole genome shotgun (WGS) entry which is preliminary data.</text>
</comment>
<dbReference type="AlphaFoldDB" id="A0A176WE73"/>